<dbReference type="OrthoDB" id="9812140at2"/>
<evidence type="ECO:0000313" key="2">
    <source>
        <dbReference type="Proteomes" id="UP000294545"/>
    </source>
</evidence>
<dbReference type="RefSeq" id="WP_132281382.1">
    <property type="nucleotide sequence ID" value="NZ_SMGQ01000011.1"/>
</dbReference>
<dbReference type="Gene3D" id="3.40.50.300">
    <property type="entry name" value="P-loop containing nucleotide triphosphate hydrolases"/>
    <property type="match status" value="1"/>
</dbReference>
<protein>
    <submittedName>
        <fullName evidence="1">Uncharacterized protein</fullName>
    </submittedName>
</protein>
<accession>A0A4R1MZF6</accession>
<dbReference type="InterPro" id="IPR008533">
    <property type="entry name" value="DUF815"/>
</dbReference>
<organism evidence="1 2">
    <name type="scientific">Natranaerovirga hydrolytica</name>
    <dbReference type="NCBI Taxonomy" id="680378"/>
    <lineage>
        <taxon>Bacteria</taxon>
        <taxon>Bacillati</taxon>
        <taxon>Bacillota</taxon>
        <taxon>Clostridia</taxon>
        <taxon>Lachnospirales</taxon>
        <taxon>Natranaerovirgaceae</taxon>
        <taxon>Natranaerovirga</taxon>
    </lineage>
</organism>
<evidence type="ECO:0000313" key="1">
    <source>
        <dbReference type="EMBL" id="TCK98565.1"/>
    </source>
</evidence>
<dbReference type="AlphaFoldDB" id="A0A4R1MZF6"/>
<dbReference type="Proteomes" id="UP000294545">
    <property type="component" value="Unassembled WGS sequence"/>
</dbReference>
<dbReference type="PANTHER" id="PTHR42935">
    <property type="entry name" value="SLR0930 PROTEIN"/>
    <property type="match status" value="1"/>
</dbReference>
<dbReference type="InterPro" id="IPR027417">
    <property type="entry name" value="P-loop_NTPase"/>
</dbReference>
<reference evidence="1 2" key="1">
    <citation type="submission" date="2019-03" db="EMBL/GenBank/DDBJ databases">
        <title>Genomic Encyclopedia of Type Strains, Phase IV (KMG-IV): sequencing the most valuable type-strain genomes for metagenomic binning, comparative biology and taxonomic classification.</title>
        <authorList>
            <person name="Goeker M."/>
        </authorList>
    </citation>
    <scope>NUCLEOTIDE SEQUENCE [LARGE SCALE GENOMIC DNA]</scope>
    <source>
        <strain evidence="1 2">DSM 24176</strain>
    </source>
</reference>
<comment type="caution">
    <text evidence="1">The sequence shown here is derived from an EMBL/GenBank/DDBJ whole genome shotgun (WGS) entry which is preliminary data.</text>
</comment>
<dbReference type="Pfam" id="PF05673">
    <property type="entry name" value="DUF815"/>
    <property type="match status" value="1"/>
</dbReference>
<keyword evidence="2" id="KW-1185">Reference proteome</keyword>
<name>A0A4R1MZF6_9FIRM</name>
<gene>
    <name evidence="1" type="ORF">EDC19_0995</name>
</gene>
<sequence length="414" mass="49448">MEKQYQLIVYDGFKEDDIIHHLITLKDPNVTYENFSEHYYKLCEKLIKYGNQYKWKGNLLIQYVAFQLLNHENTFSLMYEKKLKDYNHPILELVDKEVEHIIDLLNIQIEDITLKMNSNLLKTLFNYEAPSYHWNLNRYYKKVYNELEKGNKKETINGLMDFFYNVGVGAYAWYKAFRWDEDKLTPIKEVDRYQLEDLIGIEIQKKKVIDNTEAFLKGCKANNVLLYGDSGTGKSSTIKAILNEYYQDGLRMIEVYKYQFKDLPKIIDVISDRQYKWILFFDDLSFEEFEIEYKYLKATIEGSLEKKRDNLLIYATSNRRNLIKETWKDRVMAEDEVHTNDTMEEKLSLADRFGLSIMFLTPNRKEYLKIVKEKAEKANIDIDEERLKDLALKWEIQHSSFSGRVAEQFINTLK</sequence>
<dbReference type="SUPFAM" id="SSF52540">
    <property type="entry name" value="P-loop containing nucleoside triphosphate hydrolases"/>
    <property type="match status" value="1"/>
</dbReference>
<dbReference type="PANTHER" id="PTHR42935:SF1">
    <property type="entry name" value="SLR0930 PROTEIN"/>
    <property type="match status" value="1"/>
</dbReference>
<dbReference type="EMBL" id="SMGQ01000011">
    <property type="protein sequence ID" value="TCK98565.1"/>
    <property type="molecule type" value="Genomic_DNA"/>
</dbReference>
<proteinExistence type="predicted"/>